<gene>
    <name evidence="3" type="ORF">Q4521_00075</name>
</gene>
<evidence type="ECO:0000259" key="2">
    <source>
        <dbReference type="Pfam" id="PF13588"/>
    </source>
</evidence>
<feature type="transmembrane region" description="Helical" evidence="1">
    <location>
        <begin position="173"/>
        <end position="192"/>
    </location>
</feature>
<organism evidence="3 4">
    <name type="scientific">Saccharophagus degradans</name>
    <dbReference type="NCBI Taxonomy" id="86304"/>
    <lineage>
        <taxon>Bacteria</taxon>
        <taxon>Pseudomonadati</taxon>
        <taxon>Pseudomonadota</taxon>
        <taxon>Gammaproteobacteria</taxon>
        <taxon>Cellvibrionales</taxon>
        <taxon>Cellvibrionaceae</taxon>
        <taxon>Saccharophagus</taxon>
    </lineage>
</organism>
<dbReference type="AlphaFoldDB" id="A0AAW7X046"/>
<keyword evidence="1" id="KW-0472">Membrane</keyword>
<accession>A0AAW7X046</accession>
<keyword evidence="1" id="KW-1133">Transmembrane helix</keyword>
<feature type="transmembrane region" description="Helical" evidence="1">
    <location>
        <begin position="144"/>
        <end position="161"/>
    </location>
</feature>
<proteinExistence type="predicted"/>
<evidence type="ECO:0000256" key="1">
    <source>
        <dbReference type="SAM" id="Phobius"/>
    </source>
</evidence>
<dbReference type="Proteomes" id="UP001169760">
    <property type="component" value="Unassembled WGS sequence"/>
</dbReference>
<keyword evidence="1" id="KW-0812">Transmembrane</keyword>
<reference evidence="3" key="1">
    <citation type="submission" date="2023-07" db="EMBL/GenBank/DDBJ databases">
        <title>Genome content predicts the carbon catabolic preferences of heterotrophic bacteria.</title>
        <authorList>
            <person name="Gralka M."/>
        </authorList>
    </citation>
    <scope>NUCLEOTIDE SEQUENCE</scope>
    <source>
        <strain evidence="3">I3M17_2</strain>
    </source>
</reference>
<feature type="domain" description="Type I restriction enzyme R protein N-terminal" evidence="2">
    <location>
        <begin position="16"/>
        <end position="113"/>
    </location>
</feature>
<sequence length="210" mass="22649">MNEAEAVNILLQELKGLGYPDESIRFEFVVNSSSGQRNYIDVAIIDPDTNDVVAIIEVKNGVKGNALSSAARQVASYAKLLPSSPLSLVYVFEGDAKQIGIVNESDGGVTLIQSLPSFNSLLTGGRAQNKVEAKSKSSRITDRFSIVCYLLACLVAAILALDITGTYKFSSQQLTLLGIFIGLLVIPFAAKFKLLGMEFERYSDGKSKNT</sequence>
<dbReference type="Pfam" id="PF13588">
    <property type="entry name" value="HSDR_N_2"/>
    <property type="match status" value="1"/>
</dbReference>
<evidence type="ECO:0000313" key="4">
    <source>
        <dbReference type="Proteomes" id="UP001169760"/>
    </source>
</evidence>
<dbReference type="InterPro" id="IPR029464">
    <property type="entry name" value="HSDR_N"/>
</dbReference>
<comment type="caution">
    <text evidence="3">The sequence shown here is derived from an EMBL/GenBank/DDBJ whole genome shotgun (WGS) entry which is preliminary data.</text>
</comment>
<name>A0AAW7X046_9GAMM</name>
<evidence type="ECO:0000313" key="3">
    <source>
        <dbReference type="EMBL" id="MDO6420857.1"/>
    </source>
</evidence>
<dbReference type="EMBL" id="JAUOPB010000001">
    <property type="protein sequence ID" value="MDO6420857.1"/>
    <property type="molecule type" value="Genomic_DNA"/>
</dbReference>
<dbReference type="RefSeq" id="WP_303489937.1">
    <property type="nucleotide sequence ID" value="NZ_JAUOPB010000001.1"/>
</dbReference>
<protein>
    <submittedName>
        <fullName evidence="3">Type I restriction enzyme HsdR N-terminal domain-containing protein</fullName>
    </submittedName>
</protein>